<dbReference type="InterPro" id="IPR018247">
    <property type="entry name" value="EF_Hand_1_Ca_BS"/>
</dbReference>
<evidence type="ECO:0000256" key="3">
    <source>
        <dbReference type="ARBA" id="ARBA00022692"/>
    </source>
</evidence>
<evidence type="ECO:0000256" key="10">
    <source>
        <dbReference type="SAM" id="MobiDB-lite"/>
    </source>
</evidence>
<dbReference type="PROSITE" id="PS00018">
    <property type="entry name" value="EF_HAND_1"/>
    <property type="match status" value="1"/>
</dbReference>
<feature type="repeat" description="Solcar" evidence="9">
    <location>
        <begin position="726"/>
        <end position="815"/>
    </location>
</feature>
<evidence type="ECO:0000256" key="4">
    <source>
        <dbReference type="ARBA" id="ARBA00022737"/>
    </source>
</evidence>
<dbReference type="Proteomes" id="UP000818624">
    <property type="component" value="Chromosome 6"/>
</dbReference>
<dbReference type="EMBL" id="CP046239">
    <property type="protein sequence ID" value="WFD49613.1"/>
    <property type="molecule type" value="Genomic_DNA"/>
</dbReference>
<accession>A0ABY8EVH6</accession>
<feature type="domain" description="EF-hand" evidence="11">
    <location>
        <begin position="313"/>
        <end position="348"/>
    </location>
</feature>
<dbReference type="InterPro" id="IPR018108">
    <property type="entry name" value="MCP_transmembrane"/>
</dbReference>
<feature type="region of interest" description="Disordered" evidence="10">
    <location>
        <begin position="448"/>
        <end position="500"/>
    </location>
</feature>
<feature type="compositionally biased region" description="Acidic residues" evidence="10">
    <location>
        <begin position="486"/>
        <end position="499"/>
    </location>
</feature>
<feature type="repeat" description="Solcar" evidence="9">
    <location>
        <begin position="620"/>
        <end position="716"/>
    </location>
</feature>
<reference evidence="12 13" key="1">
    <citation type="journal article" date="2020" name="Elife">
        <title>Loss of centromere function drives karyotype evolution in closely related Malassezia species.</title>
        <authorList>
            <person name="Sankaranarayanan S.R."/>
            <person name="Ianiri G."/>
            <person name="Coelho M.A."/>
            <person name="Reza M.H."/>
            <person name="Thimmappa B.C."/>
            <person name="Ganguly P."/>
            <person name="Vadnala R.N."/>
            <person name="Sun S."/>
            <person name="Siddharthan R."/>
            <person name="Tellgren-Roth C."/>
            <person name="Dawson T.L."/>
            <person name="Heitman J."/>
            <person name="Sanyal K."/>
        </authorList>
    </citation>
    <scope>NUCLEOTIDE SEQUENCE [LARGE SCALE GENOMIC DNA]</scope>
    <source>
        <strain evidence="12">CBS14141</strain>
    </source>
</reference>
<keyword evidence="2" id="KW-0813">Transport</keyword>
<dbReference type="InterPro" id="IPR002048">
    <property type="entry name" value="EF_hand_dom"/>
</dbReference>
<dbReference type="Gene3D" id="1.50.40.10">
    <property type="entry name" value="Mitochondrial carrier domain"/>
    <property type="match status" value="1"/>
</dbReference>
<gene>
    <name evidence="12" type="ORF">GLX27_004297</name>
</gene>
<name>A0ABY8EVH6_MALFU</name>
<keyword evidence="7" id="KW-0496">Mitochondrion</keyword>
<comment type="subcellular location">
    <subcellularLocation>
        <location evidence="1">Mitochondrion inner membrane</location>
        <topology evidence="1">Multi-pass membrane protein</topology>
    </subcellularLocation>
</comment>
<evidence type="ECO:0000256" key="8">
    <source>
        <dbReference type="ARBA" id="ARBA00023136"/>
    </source>
</evidence>
<dbReference type="PRINTS" id="PR00926">
    <property type="entry name" value="MITOCARRIER"/>
</dbReference>
<dbReference type="SUPFAM" id="SSF103506">
    <property type="entry name" value="Mitochondrial carrier"/>
    <property type="match status" value="1"/>
</dbReference>
<evidence type="ECO:0000313" key="13">
    <source>
        <dbReference type="Proteomes" id="UP000818624"/>
    </source>
</evidence>
<dbReference type="InterPro" id="IPR011992">
    <property type="entry name" value="EF-hand-dom_pair"/>
</dbReference>
<dbReference type="PROSITE" id="PS50222">
    <property type="entry name" value="EF_HAND_2"/>
    <property type="match status" value="1"/>
</dbReference>
<dbReference type="PROSITE" id="PS50920">
    <property type="entry name" value="SOLCAR"/>
    <property type="match status" value="3"/>
</dbReference>
<keyword evidence="5" id="KW-0106">Calcium</keyword>
<proteinExistence type="predicted"/>
<evidence type="ECO:0000256" key="6">
    <source>
        <dbReference type="ARBA" id="ARBA00022989"/>
    </source>
</evidence>
<keyword evidence="3 9" id="KW-0812">Transmembrane</keyword>
<dbReference type="SUPFAM" id="SSF47473">
    <property type="entry name" value="EF-hand"/>
    <property type="match status" value="1"/>
</dbReference>
<dbReference type="Gene3D" id="1.10.238.10">
    <property type="entry name" value="EF-hand"/>
    <property type="match status" value="1"/>
</dbReference>
<sequence>MEGRPGSAGAEASKSGTAEHGPASRPAPTPAPTPAAHTQRMSFEQFRAQEPPQSRLLRLRGLFDLLLDRDSTSALAGGRAKQYWRRNASRARYGAGGSLATGSLVAKAGPVHLTSDGAHVHPSEMHESVSPSNYLREWFSNVRRQSYANELLAQCRACHAEMERTQRKMHEEQEAHRQRSRLGRFAAWWSPNDRPAPRAPHAARAWYSLVRMAPEYADVPAPTPPPGSWRAALRRVFSAGEDARSSLLNNLESGWKGSRVWGLSATEDQSPTARKPKDTHGAAPGKGSAHDKEASRARQRQIDWEGFLAYAEFQERELYRLFHELDTNHDGVLDPVEIRAGFERAGIHPSEMVMRDFVASLASSGVSDVSELRGDGLDVRFPEFRDYLLLMPRKPTMQEIFRFYQVRKAVGLFGNEGIFAELGAGWGKTERGASAVTLDGDVSLAGEEQLSSTHGKAGARDARAAPAAPAAGKAPAPARPPADAAPDADADDDDDDDDEAERRDVIQRHVALKFLLAGGIAGAVSRTATAPLDRLKVYLMTSQETQGPRSARIGFGELTRAFGAIYRDGGLRGFWLGNGLNCVKIFPESAIKFFSYETSKRMFAKYVDQVSDARDISGFSRFMSGGIGGITSQLGTCAHISPPTAIYPIETLKTRLMSSQTAASPLRGFALLADTARSMYTQGGFRAYYRGLGAGLVGVFPYSAIDMSTFEGIKLFYLKYTHKEDPGVIPLLMFGSISGSVGASTVYPLNLIRTRLQASGTPAHPRIYTSFFDAAVQTYRNEGPLGFYRGLIPSLAKVVPAVSISYVVYEQSKRYLHVQ</sequence>
<feature type="compositionally biased region" description="Low complexity" evidence="10">
    <location>
        <begin position="464"/>
        <end position="485"/>
    </location>
</feature>
<protein>
    <recommendedName>
        <fullName evidence="11">EF-hand domain-containing protein</fullName>
    </recommendedName>
</protein>
<evidence type="ECO:0000259" key="11">
    <source>
        <dbReference type="PROSITE" id="PS50222"/>
    </source>
</evidence>
<dbReference type="PANTHER" id="PTHR24089">
    <property type="entry name" value="SOLUTE CARRIER FAMILY 25"/>
    <property type="match status" value="1"/>
</dbReference>
<dbReference type="InterPro" id="IPR002067">
    <property type="entry name" value="MCP"/>
</dbReference>
<evidence type="ECO:0000256" key="2">
    <source>
        <dbReference type="ARBA" id="ARBA00022448"/>
    </source>
</evidence>
<feature type="region of interest" description="Disordered" evidence="10">
    <location>
        <begin position="1"/>
        <end position="39"/>
    </location>
</feature>
<organism evidence="12 13">
    <name type="scientific">Malassezia furfur</name>
    <name type="common">Pityriasis versicolor infection agent</name>
    <name type="synonym">Pityrosporum furfur</name>
    <dbReference type="NCBI Taxonomy" id="55194"/>
    <lineage>
        <taxon>Eukaryota</taxon>
        <taxon>Fungi</taxon>
        <taxon>Dikarya</taxon>
        <taxon>Basidiomycota</taxon>
        <taxon>Ustilaginomycotina</taxon>
        <taxon>Malasseziomycetes</taxon>
        <taxon>Malasseziales</taxon>
        <taxon>Malasseziaceae</taxon>
        <taxon>Malassezia</taxon>
    </lineage>
</organism>
<keyword evidence="8 9" id="KW-0472">Membrane</keyword>
<dbReference type="InterPro" id="IPR023395">
    <property type="entry name" value="MCP_dom_sf"/>
</dbReference>
<keyword evidence="4" id="KW-0677">Repeat</keyword>
<dbReference type="Pfam" id="PF00153">
    <property type="entry name" value="Mito_carr"/>
    <property type="match status" value="3"/>
</dbReference>
<evidence type="ECO:0000256" key="9">
    <source>
        <dbReference type="PROSITE-ProRule" id="PRU00282"/>
    </source>
</evidence>
<feature type="region of interest" description="Disordered" evidence="10">
    <location>
        <begin position="265"/>
        <end position="296"/>
    </location>
</feature>
<evidence type="ECO:0000256" key="7">
    <source>
        <dbReference type="ARBA" id="ARBA00023128"/>
    </source>
</evidence>
<keyword evidence="6" id="KW-1133">Transmembrane helix</keyword>
<evidence type="ECO:0000256" key="1">
    <source>
        <dbReference type="ARBA" id="ARBA00004448"/>
    </source>
</evidence>
<feature type="repeat" description="Solcar" evidence="9">
    <location>
        <begin position="509"/>
        <end position="602"/>
    </location>
</feature>
<evidence type="ECO:0000256" key="5">
    <source>
        <dbReference type="ARBA" id="ARBA00022837"/>
    </source>
</evidence>
<keyword evidence="13" id="KW-1185">Reference proteome</keyword>
<evidence type="ECO:0000313" key="12">
    <source>
        <dbReference type="EMBL" id="WFD49613.1"/>
    </source>
</evidence>